<keyword evidence="1" id="KW-1133">Transmembrane helix</keyword>
<evidence type="ECO:0000313" key="2">
    <source>
        <dbReference type="EMBL" id="MDS0283040.1"/>
    </source>
</evidence>
<dbReference type="Proteomes" id="UP001268864">
    <property type="component" value="Unassembled WGS sequence"/>
</dbReference>
<dbReference type="SUPFAM" id="SSF103473">
    <property type="entry name" value="MFS general substrate transporter"/>
    <property type="match status" value="1"/>
</dbReference>
<accession>A0ABU2FQL0</accession>
<evidence type="ECO:0000256" key="1">
    <source>
        <dbReference type="SAM" id="Phobius"/>
    </source>
</evidence>
<reference evidence="2 3" key="1">
    <citation type="submission" date="2022-06" db="EMBL/GenBank/DDBJ databases">
        <title>Halomicroarcula sp. a new haloarchaeum isolate from saline soil.</title>
        <authorList>
            <person name="Strakova D."/>
            <person name="Galisteo C."/>
            <person name="Sanchez-Porro C."/>
            <person name="Ventosa A."/>
        </authorList>
    </citation>
    <scope>NUCLEOTIDE SEQUENCE [LARGE SCALE GENOMIC DNA]</scope>
    <source>
        <strain evidence="2 3">S3CR25-11</strain>
    </source>
</reference>
<evidence type="ECO:0008006" key="4">
    <source>
        <dbReference type="Google" id="ProtNLM"/>
    </source>
</evidence>
<keyword evidence="1" id="KW-0472">Membrane</keyword>
<comment type="caution">
    <text evidence="2">The sequence shown here is derived from an EMBL/GenBank/DDBJ whole genome shotgun (WGS) entry which is preliminary data.</text>
</comment>
<proteinExistence type="predicted"/>
<keyword evidence="3" id="KW-1185">Reference proteome</keyword>
<name>A0ABU2FQL0_9EURY</name>
<feature type="transmembrane region" description="Helical" evidence="1">
    <location>
        <begin position="68"/>
        <end position="87"/>
    </location>
</feature>
<keyword evidence="1" id="KW-0812">Transmembrane</keyword>
<organism evidence="2 3">
    <name type="scientific">Haloarcula onubensis</name>
    <dbReference type="NCBI Taxonomy" id="2950539"/>
    <lineage>
        <taxon>Archaea</taxon>
        <taxon>Methanobacteriati</taxon>
        <taxon>Methanobacteriota</taxon>
        <taxon>Stenosarchaea group</taxon>
        <taxon>Halobacteria</taxon>
        <taxon>Halobacteriales</taxon>
        <taxon>Haloarculaceae</taxon>
        <taxon>Haloarcula</taxon>
    </lineage>
</organism>
<dbReference type="RefSeq" id="WP_310900875.1">
    <property type="nucleotide sequence ID" value="NZ_JAMQOS010000004.1"/>
</dbReference>
<dbReference type="InterPro" id="IPR036259">
    <property type="entry name" value="MFS_trans_sf"/>
</dbReference>
<gene>
    <name evidence="2" type="ORF">NDI86_12985</name>
</gene>
<evidence type="ECO:0000313" key="3">
    <source>
        <dbReference type="Proteomes" id="UP001268864"/>
    </source>
</evidence>
<feature type="transmembrane region" description="Helical" evidence="1">
    <location>
        <begin position="36"/>
        <end position="56"/>
    </location>
</feature>
<protein>
    <recommendedName>
        <fullName evidence="4">Integral membrane protein</fullName>
    </recommendedName>
</protein>
<feature type="transmembrane region" description="Helical" evidence="1">
    <location>
        <begin position="93"/>
        <end position="111"/>
    </location>
</feature>
<dbReference type="EMBL" id="JAMQOS010000004">
    <property type="protein sequence ID" value="MDS0283040.1"/>
    <property type="molecule type" value="Genomic_DNA"/>
</dbReference>
<sequence length="135" mass="13854">MAMGEARAYAVGLLLFALGAVQLAAGGLDLLARPATVAATALAVGTVAVGLALLPAARYVAKRRKRGLALAIVGLSGVVVVHFGPLLAGDGTALSVGSVLAALVLMVYLLLHEDAFGDRPERELTEETNPHEFVR</sequence>